<evidence type="ECO:0000313" key="3">
    <source>
        <dbReference type="Proteomes" id="UP001458880"/>
    </source>
</evidence>
<feature type="compositionally biased region" description="Basic residues" evidence="1">
    <location>
        <begin position="103"/>
        <end position="114"/>
    </location>
</feature>
<gene>
    <name evidence="2" type="ORF">QE152_g16035</name>
</gene>
<evidence type="ECO:0000313" key="2">
    <source>
        <dbReference type="EMBL" id="KAK9729210.1"/>
    </source>
</evidence>
<accession>A0AAW1L652</accession>
<name>A0AAW1L652_POPJA</name>
<dbReference type="AlphaFoldDB" id="A0AAW1L652"/>
<dbReference type="Proteomes" id="UP001458880">
    <property type="component" value="Unassembled WGS sequence"/>
</dbReference>
<protein>
    <submittedName>
        <fullName evidence="2">Uncharacterized protein</fullName>
    </submittedName>
</protein>
<proteinExistence type="predicted"/>
<evidence type="ECO:0000256" key="1">
    <source>
        <dbReference type="SAM" id="MobiDB-lite"/>
    </source>
</evidence>
<organism evidence="2 3">
    <name type="scientific">Popillia japonica</name>
    <name type="common">Japanese beetle</name>
    <dbReference type="NCBI Taxonomy" id="7064"/>
    <lineage>
        <taxon>Eukaryota</taxon>
        <taxon>Metazoa</taxon>
        <taxon>Ecdysozoa</taxon>
        <taxon>Arthropoda</taxon>
        <taxon>Hexapoda</taxon>
        <taxon>Insecta</taxon>
        <taxon>Pterygota</taxon>
        <taxon>Neoptera</taxon>
        <taxon>Endopterygota</taxon>
        <taxon>Coleoptera</taxon>
        <taxon>Polyphaga</taxon>
        <taxon>Scarabaeiformia</taxon>
        <taxon>Scarabaeidae</taxon>
        <taxon>Rutelinae</taxon>
        <taxon>Popillia</taxon>
    </lineage>
</organism>
<sequence>MAEWNVNFERGLSLNEALAMIEDEPETTKHIDGAIIFPPTNACADVTHEDSGDENIVSINNLPGSHLQAPAELLRASLSSSSDEEDDMPLIHLQTPSTSKSKTSQKTKKKRQRK</sequence>
<comment type="caution">
    <text evidence="2">The sequence shown here is derived from an EMBL/GenBank/DDBJ whole genome shotgun (WGS) entry which is preliminary data.</text>
</comment>
<feature type="region of interest" description="Disordered" evidence="1">
    <location>
        <begin position="75"/>
        <end position="114"/>
    </location>
</feature>
<keyword evidence="3" id="KW-1185">Reference proteome</keyword>
<reference evidence="2 3" key="1">
    <citation type="journal article" date="2024" name="BMC Genomics">
        <title>De novo assembly and annotation of Popillia japonica's genome with initial clues to its potential as an invasive pest.</title>
        <authorList>
            <person name="Cucini C."/>
            <person name="Boschi S."/>
            <person name="Funari R."/>
            <person name="Cardaioli E."/>
            <person name="Iannotti N."/>
            <person name="Marturano G."/>
            <person name="Paoli F."/>
            <person name="Bruttini M."/>
            <person name="Carapelli A."/>
            <person name="Frati F."/>
            <person name="Nardi F."/>
        </authorList>
    </citation>
    <scope>NUCLEOTIDE SEQUENCE [LARGE SCALE GENOMIC DNA]</scope>
    <source>
        <strain evidence="2">DMR45628</strain>
    </source>
</reference>
<dbReference type="EMBL" id="JASPKY010000162">
    <property type="protein sequence ID" value="KAK9729210.1"/>
    <property type="molecule type" value="Genomic_DNA"/>
</dbReference>